<comment type="caution">
    <text evidence="2">The sequence shown here is derived from an EMBL/GenBank/DDBJ whole genome shotgun (WGS) entry which is preliminary data.</text>
</comment>
<proteinExistence type="predicted"/>
<sequence>MSNKDEEESLEQQEFFQIDEEPDVRSGQIEEEKNLEMTLREEIPRNSLSQESFAIGRFCTVHEYINICGERILLYDADENMEEVIDTSTPNLERNIQSAFDSSEPEIPPGSEEMRPIQLINSDDTNQTDDDGMKLKKKNKDDEMAEVETCASSEIDPNECLASDEFIDFPENMIEEINSPKEESKVDSLEEEKEEVYRSNRGIEEEKIQLETPKQPYDYFFTSNIEDPYCRFRYDQDPSYFNDTSMEFETHNRMKYQHLHPWEREESLCGWNSLINSAKSCSLSIERYGHCNSNHEEEEPSLMIPKDFDPIGGFSHNITDTNENEGQFSLFMQDENELDHIIGNEHFESLIVDKKSLELDCTLIGTEADIIAKEPPLIPSDEFKIPVKTTSKQNRGQNGRKKMSEQPYLMKRKIIRKMKQFYKNRFLKSIKPKRLSREFNVMPKEKYFTLLRSYMAVEFESFGHSQEFIATLEEPLALLLLCNNTKKQWASTEGLDFGLVREVLYNFKLKTLEKYMQIGQYAFLYKYYFDTAAKEEASSQKEVPQSLFYAEMVNIYTMADKTVKSEDKEVCSPLT</sequence>
<evidence type="ECO:0000256" key="1">
    <source>
        <dbReference type="SAM" id="MobiDB-lite"/>
    </source>
</evidence>
<dbReference type="Proteomes" id="UP001295684">
    <property type="component" value="Unassembled WGS sequence"/>
</dbReference>
<feature type="compositionally biased region" description="Acidic residues" evidence="1">
    <location>
        <begin position="1"/>
        <end position="22"/>
    </location>
</feature>
<reference evidence="2" key="1">
    <citation type="submission" date="2023-07" db="EMBL/GenBank/DDBJ databases">
        <authorList>
            <consortium name="AG Swart"/>
            <person name="Singh M."/>
            <person name="Singh A."/>
            <person name="Seah K."/>
            <person name="Emmerich C."/>
        </authorList>
    </citation>
    <scope>NUCLEOTIDE SEQUENCE</scope>
    <source>
        <strain evidence="2">DP1</strain>
    </source>
</reference>
<evidence type="ECO:0000313" key="3">
    <source>
        <dbReference type="Proteomes" id="UP001295684"/>
    </source>
</evidence>
<keyword evidence="3" id="KW-1185">Reference proteome</keyword>
<accession>A0AAD1U1Z4</accession>
<gene>
    <name evidence="2" type="ORF">ECRASSUSDP1_LOCUS2022</name>
</gene>
<evidence type="ECO:0000313" key="2">
    <source>
        <dbReference type="EMBL" id="CAI2360717.1"/>
    </source>
</evidence>
<protein>
    <submittedName>
        <fullName evidence="2">Uncharacterized protein</fullName>
    </submittedName>
</protein>
<dbReference type="EMBL" id="CAMPGE010001913">
    <property type="protein sequence ID" value="CAI2360717.1"/>
    <property type="molecule type" value="Genomic_DNA"/>
</dbReference>
<organism evidence="2 3">
    <name type="scientific">Euplotes crassus</name>
    <dbReference type="NCBI Taxonomy" id="5936"/>
    <lineage>
        <taxon>Eukaryota</taxon>
        <taxon>Sar</taxon>
        <taxon>Alveolata</taxon>
        <taxon>Ciliophora</taxon>
        <taxon>Intramacronucleata</taxon>
        <taxon>Spirotrichea</taxon>
        <taxon>Hypotrichia</taxon>
        <taxon>Euplotida</taxon>
        <taxon>Euplotidae</taxon>
        <taxon>Moneuplotes</taxon>
    </lineage>
</organism>
<dbReference type="AlphaFoldDB" id="A0AAD1U1Z4"/>
<name>A0AAD1U1Z4_EUPCR</name>
<feature type="region of interest" description="Disordered" evidence="1">
    <location>
        <begin position="1"/>
        <end position="30"/>
    </location>
</feature>